<dbReference type="OrthoDB" id="8194986at2759"/>
<reference evidence="2" key="1">
    <citation type="submission" date="2013-04" db="EMBL/GenBank/DDBJ databases">
        <authorList>
            <person name="Qu J."/>
            <person name="Murali S.C."/>
            <person name="Bandaranaike D."/>
            <person name="Bellair M."/>
            <person name="Blankenburg K."/>
            <person name="Chao H."/>
            <person name="Dinh H."/>
            <person name="Doddapaneni H."/>
            <person name="Downs B."/>
            <person name="Dugan-Rocha S."/>
            <person name="Elkadiri S."/>
            <person name="Gnanaolivu R.D."/>
            <person name="Hernandez B."/>
            <person name="Javaid M."/>
            <person name="Jayaseelan J.C."/>
            <person name="Lee S."/>
            <person name="Li M."/>
            <person name="Ming W."/>
            <person name="Munidasa M."/>
            <person name="Muniz J."/>
            <person name="Nguyen L."/>
            <person name="Ongeri F."/>
            <person name="Osuji N."/>
            <person name="Pu L.-L."/>
            <person name="Puazo M."/>
            <person name="Qu C."/>
            <person name="Quiroz J."/>
            <person name="Raj R."/>
            <person name="Weissenberger G."/>
            <person name="Xin Y."/>
            <person name="Zou X."/>
            <person name="Han Y."/>
            <person name="Richards S."/>
            <person name="Worley K."/>
            <person name="Muzny D."/>
            <person name="Gibbs R."/>
        </authorList>
    </citation>
    <scope>NUCLEOTIDE SEQUENCE</scope>
    <source>
        <strain evidence="2">Sampled in the wild</strain>
    </source>
</reference>
<dbReference type="PANTHER" id="PTHR45913">
    <property type="entry name" value="EPM2A-INTERACTING PROTEIN 1"/>
    <property type="match status" value="1"/>
</dbReference>
<evidence type="ECO:0000313" key="3">
    <source>
        <dbReference type="Proteomes" id="UP000792457"/>
    </source>
</evidence>
<evidence type="ECO:0000313" key="2">
    <source>
        <dbReference type="EMBL" id="KAG8227259.1"/>
    </source>
</evidence>
<evidence type="ECO:0000259" key="1">
    <source>
        <dbReference type="Pfam" id="PF05699"/>
    </source>
</evidence>
<accession>A0A8K0K2S3</accession>
<gene>
    <name evidence="2" type="ORF">J437_LFUL003992</name>
</gene>
<dbReference type="Proteomes" id="UP000792457">
    <property type="component" value="Unassembled WGS sequence"/>
</dbReference>
<proteinExistence type="predicted"/>
<protein>
    <recommendedName>
        <fullName evidence="1">HAT C-terminal dimerisation domain-containing protein</fullName>
    </recommendedName>
</protein>
<comment type="caution">
    <text evidence="2">The sequence shown here is derived from an EMBL/GenBank/DDBJ whole genome shotgun (WGS) entry which is preliminary data.</text>
</comment>
<name>A0A8K0K2S3_LADFU</name>
<organism evidence="2 3">
    <name type="scientific">Ladona fulva</name>
    <name type="common">Scarce chaser dragonfly</name>
    <name type="synonym">Libellula fulva</name>
    <dbReference type="NCBI Taxonomy" id="123851"/>
    <lineage>
        <taxon>Eukaryota</taxon>
        <taxon>Metazoa</taxon>
        <taxon>Ecdysozoa</taxon>
        <taxon>Arthropoda</taxon>
        <taxon>Hexapoda</taxon>
        <taxon>Insecta</taxon>
        <taxon>Pterygota</taxon>
        <taxon>Palaeoptera</taxon>
        <taxon>Odonata</taxon>
        <taxon>Epiprocta</taxon>
        <taxon>Anisoptera</taxon>
        <taxon>Libelluloidea</taxon>
        <taxon>Libellulidae</taxon>
        <taxon>Ladona</taxon>
    </lineage>
</organism>
<dbReference type="InterPro" id="IPR008906">
    <property type="entry name" value="HATC_C_dom"/>
</dbReference>
<dbReference type="PANTHER" id="PTHR45913:SF5">
    <property type="entry name" value="GENERAL TRANSCRIPTION FACTOR II-I REPEAT DOMAIN-CONTAINING PROTEIN 2A-LIKE PROTEIN"/>
    <property type="match status" value="1"/>
</dbReference>
<dbReference type="AlphaFoldDB" id="A0A8K0K2S3"/>
<dbReference type="EMBL" id="KZ308316">
    <property type="protein sequence ID" value="KAG8227259.1"/>
    <property type="molecule type" value="Genomic_DNA"/>
</dbReference>
<dbReference type="Pfam" id="PF05699">
    <property type="entry name" value="Dimer_Tnp_hAT"/>
    <property type="match status" value="1"/>
</dbReference>
<feature type="non-terminal residue" evidence="2">
    <location>
        <position position="69"/>
    </location>
</feature>
<feature type="domain" description="HAT C-terminal dimerisation" evidence="1">
    <location>
        <begin position="15"/>
        <end position="62"/>
    </location>
</feature>
<reference evidence="2" key="2">
    <citation type="submission" date="2017-10" db="EMBL/GenBank/DDBJ databases">
        <title>Ladona fulva Genome sequencing and assembly.</title>
        <authorList>
            <person name="Murali S."/>
            <person name="Richards S."/>
            <person name="Bandaranaike D."/>
            <person name="Bellair M."/>
            <person name="Blankenburg K."/>
            <person name="Chao H."/>
            <person name="Dinh H."/>
            <person name="Doddapaneni H."/>
            <person name="Dugan-Rocha S."/>
            <person name="Elkadiri S."/>
            <person name="Gnanaolivu R."/>
            <person name="Hernandez B."/>
            <person name="Skinner E."/>
            <person name="Javaid M."/>
            <person name="Lee S."/>
            <person name="Li M."/>
            <person name="Ming W."/>
            <person name="Munidasa M."/>
            <person name="Muniz J."/>
            <person name="Nguyen L."/>
            <person name="Hughes D."/>
            <person name="Osuji N."/>
            <person name="Pu L.-L."/>
            <person name="Puazo M."/>
            <person name="Qu C."/>
            <person name="Quiroz J."/>
            <person name="Raj R."/>
            <person name="Weissenberger G."/>
            <person name="Xin Y."/>
            <person name="Zou X."/>
            <person name="Han Y."/>
            <person name="Worley K."/>
            <person name="Muzny D."/>
            <person name="Gibbs R."/>
        </authorList>
    </citation>
    <scope>NUCLEOTIDE SEQUENCE</scope>
    <source>
        <strain evidence="2">Sampled in the wild</strain>
    </source>
</reference>
<dbReference type="GO" id="GO:0046983">
    <property type="term" value="F:protein dimerization activity"/>
    <property type="evidence" value="ECO:0007669"/>
    <property type="project" value="InterPro"/>
</dbReference>
<sequence>MEIVDLKNDIILLVRFPLLRSVVYKIKSCFGSTYLCESLFSTMNIIKSKNRSRLTDSHLDSCLRAGTSA</sequence>
<keyword evidence="3" id="KW-1185">Reference proteome</keyword>